<protein>
    <recommendedName>
        <fullName evidence="5">Membrane associated protein</fullName>
    </recommendedName>
</protein>
<sequence length="194" mass="21662">MVADAFRRGYDGYMTEHKNNNAGEQYNSDEGTGSAQENGEWEHFLNSHADELNSLESSRTARKFEKKARKSEKKAALKAEDLRQGSFVGGAGPRDFQGRSWLDTDEVMDGSSTFTPPDPDLSDLGRSRIVYIIMTVLGLVCFFLTLLIPGWSRLTGILAGLLLLIGISGLIIDRKSFRQSSSGLFDDDERLYRR</sequence>
<keyword evidence="2" id="KW-0472">Membrane</keyword>
<proteinExistence type="predicted"/>
<gene>
    <name evidence="3" type="ORF">JF68_05210</name>
</gene>
<evidence type="ECO:0000256" key="2">
    <source>
        <dbReference type="SAM" id="Phobius"/>
    </source>
</evidence>
<feature type="compositionally biased region" description="Polar residues" evidence="1">
    <location>
        <begin position="20"/>
        <end position="37"/>
    </location>
</feature>
<feature type="transmembrane region" description="Helical" evidence="2">
    <location>
        <begin position="154"/>
        <end position="172"/>
    </location>
</feature>
<keyword evidence="2" id="KW-1133">Transmembrane helix</keyword>
<evidence type="ECO:0000313" key="4">
    <source>
        <dbReference type="Proteomes" id="UP000033652"/>
    </source>
</evidence>
<feature type="transmembrane region" description="Helical" evidence="2">
    <location>
        <begin position="129"/>
        <end position="148"/>
    </location>
</feature>
<evidence type="ECO:0008006" key="5">
    <source>
        <dbReference type="Google" id="ProtNLM"/>
    </source>
</evidence>
<reference evidence="3 4" key="1">
    <citation type="submission" date="2014-12" db="EMBL/GenBank/DDBJ databases">
        <title>Comparative genomics of the lactic acid bacteria isolated from the honey bee gut.</title>
        <authorList>
            <person name="Ellegaard K.M."/>
            <person name="Tamarit D."/>
            <person name="Javelind E."/>
            <person name="Olofsson T."/>
            <person name="Andersson S.G."/>
            <person name="Vasquez A."/>
        </authorList>
    </citation>
    <scope>NUCLEOTIDE SEQUENCE [LARGE SCALE GENOMIC DNA]</scope>
    <source>
        <strain evidence="3 4">Bma6</strain>
    </source>
</reference>
<evidence type="ECO:0000313" key="3">
    <source>
        <dbReference type="EMBL" id="KJY53183.1"/>
    </source>
</evidence>
<evidence type="ECO:0000256" key="1">
    <source>
        <dbReference type="SAM" id="MobiDB-lite"/>
    </source>
</evidence>
<dbReference type="EMBL" id="JXBX01000009">
    <property type="protein sequence ID" value="KJY53183.1"/>
    <property type="molecule type" value="Genomic_DNA"/>
</dbReference>
<dbReference type="AlphaFoldDB" id="A0ABD4ACH4"/>
<keyword evidence="2" id="KW-0812">Transmembrane</keyword>
<organism evidence="3 4">
    <name type="scientific">Bifidobacterium coryneforme</name>
    <dbReference type="NCBI Taxonomy" id="1687"/>
    <lineage>
        <taxon>Bacteria</taxon>
        <taxon>Bacillati</taxon>
        <taxon>Actinomycetota</taxon>
        <taxon>Actinomycetes</taxon>
        <taxon>Bifidobacteriales</taxon>
        <taxon>Bifidobacteriaceae</taxon>
        <taxon>Bifidobacterium</taxon>
    </lineage>
</organism>
<dbReference type="Proteomes" id="UP000033652">
    <property type="component" value="Unassembled WGS sequence"/>
</dbReference>
<accession>A0ABD4ACH4</accession>
<name>A0ABD4ACH4_9BIFI</name>
<feature type="region of interest" description="Disordered" evidence="1">
    <location>
        <begin position="13"/>
        <end position="39"/>
    </location>
</feature>
<comment type="caution">
    <text evidence="3">The sequence shown here is derived from an EMBL/GenBank/DDBJ whole genome shotgun (WGS) entry which is preliminary data.</text>
</comment>